<dbReference type="Pfam" id="PF13424">
    <property type="entry name" value="TPR_12"/>
    <property type="match status" value="1"/>
</dbReference>
<evidence type="ECO:0000256" key="3">
    <source>
        <dbReference type="ARBA" id="ARBA00022679"/>
    </source>
</evidence>
<dbReference type="EC" id="2.8.2.20" evidence="2"/>
<evidence type="ECO:0000256" key="2">
    <source>
        <dbReference type="ARBA" id="ARBA00013262"/>
    </source>
</evidence>
<dbReference type="PANTHER" id="PTHR12788:SF10">
    <property type="entry name" value="PROTEIN-TYROSINE SULFOTRANSFERASE"/>
    <property type="match status" value="1"/>
</dbReference>
<accession>A0AAW1PKD1</accession>
<evidence type="ECO:0000256" key="6">
    <source>
        <dbReference type="SAM" id="SignalP"/>
    </source>
</evidence>
<dbReference type="GO" id="GO:0008476">
    <property type="term" value="F:protein-tyrosine sulfotransferase activity"/>
    <property type="evidence" value="ECO:0007669"/>
    <property type="project" value="UniProtKB-EC"/>
</dbReference>
<dbReference type="SUPFAM" id="SSF52540">
    <property type="entry name" value="P-loop containing nucleoside triphosphate hydrolases"/>
    <property type="match status" value="1"/>
</dbReference>
<reference evidence="7 8" key="1">
    <citation type="journal article" date="2024" name="Nat. Commun.">
        <title>Phylogenomics reveals the evolutionary origins of lichenization in chlorophyte algae.</title>
        <authorList>
            <person name="Puginier C."/>
            <person name="Libourel C."/>
            <person name="Otte J."/>
            <person name="Skaloud P."/>
            <person name="Haon M."/>
            <person name="Grisel S."/>
            <person name="Petersen M."/>
            <person name="Berrin J.G."/>
            <person name="Delaux P.M."/>
            <person name="Dal Grande F."/>
            <person name="Keller J."/>
        </authorList>
    </citation>
    <scope>NUCLEOTIDE SEQUENCE [LARGE SCALE GENOMIC DNA]</scope>
    <source>
        <strain evidence="7 8">SAG 2043</strain>
    </source>
</reference>
<feature type="chain" id="PRO_5044013514" description="protein-tyrosine sulfotransferase" evidence="6">
    <location>
        <begin position="27"/>
        <end position="584"/>
    </location>
</feature>
<dbReference type="Gene3D" id="3.40.50.300">
    <property type="entry name" value="P-loop containing nucleotide triphosphate hydrolases"/>
    <property type="match status" value="1"/>
</dbReference>
<sequence>MSKRLLFDPFAILAISLTFLALCAHGSELQTQVQQMEAQAQQLRELLKQSPDQADLHLQLATLLHQLDHLNPNGGQRIPEAEASYRAALANVPTEELKAGILGNLGALLMGAGRLDDCLAATEQSLQAFRAHHLEQSPLYAGALFNKGKALGMLGKAEQAQQAYLDAIQAARGATPDTFAKAYASLKTFTEDQLSDLENAVAFLALATGEVEDSDPPGVGSRRKRRSRGSRRARLAADWGWLEGMAPADHSWLRFALFHAYEEAKQYEKAWEELAAANRLQHQTEQANNRRDELLLGVIQQVFQPPNPGAPGPYEALLKGYWGHDSEVPIFVVGMPRSGSTLVEQILASHSQVWGAGEDTRFAPLIPDIIRALDTTTSPGYKRLAELGRQYTTEMQARVPKSQAATRIVDKMLRNAWNVGYIAITLRKACIIHVVRHPMDVTLSCYAQPFEGRGTPWAWDLEDIAAQIELTHKVMAHWDAVLPGRVLRVAYEELVSNQEAASRRMLDFCHLAWEPRVLDFHNLSRPVQTASLAQVRQKIYMSGVGKWRRYEKQLQPTYERLKPLTEQYEQLMSGGRLHVGKDEL</sequence>
<dbReference type="SMART" id="SM00028">
    <property type="entry name" value="TPR"/>
    <property type="match status" value="3"/>
</dbReference>
<dbReference type="AlphaFoldDB" id="A0AAW1PKD1"/>
<comment type="similarity">
    <text evidence="1">Belongs to the protein sulfotransferase family.</text>
</comment>
<proteinExistence type="inferred from homology"/>
<keyword evidence="3" id="KW-0808">Transferase</keyword>
<evidence type="ECO:0000313" key="7">
    <source>
        <dbReference type="EMBL" id="KAK9809068.1"/>
    </source>
</evidence>
<comment type="caution">
    <text evidence="7">The sequence shown here is derived from an EMBL/GenBank/DDBJ whole genome shotgun (WGS) entry which is preliminary data.</text>
</comment>
<dbReference type="InterPro" id="IPR027417">
    <property type="entry name" value="P-loop_NTPase"/>
</dbReference>
<comment type="catalytic activity">
    <reaction evidence="4">
        <text>L-tyrosyl-[protein] + 3'-phosphoadenylyl sulfate = O-sulfo-L-tyrosine-[protein] + adenosine 3',5'-bisphosphate + H(+)</text>
        <dbReference type="Rhea" id="RHEA:16801"/>
        <dbReference type="Rhea" id="RHEA-COMP:10136"/>
        <dbReference type="Rhea" id="RHEA-COMP:11688"/>
        <dbReference type="ChEBI" id="CHEBI:15378"/>
        <dbReference type="ChEBI" id="CHEBI:46858"/>
        <dbReference type="ChEBI" id="CHEBI:58339"/>
        <dbReference type="ChEBI" id="CHEBI:58343"/>
        <dbReference type="ChEBI" id="CHEBI:65286"/>
        <dbReference type="EC" id="2.8.2.20"/>
    </reaction>
</comment>
<keyword evidence="5" id="KW-0175">Coiled coil</keyword>
<dbReference type="EMBL" id="JALJOR010000011">
    <property type="protein sequence ID" value="KAK9809068.1"/>
    <property type="molecule type" value="Genomic_DNA"/>
</dbReference>
<dbReference type="Pfam" id="PF13469">
    <property type="entry name" value="Sulfotransfer_3"/>
    <property type="match status" value="1"/>
</dbReference>
<organism evidence="7 8">
    <name type="scientific">[Myrmecia] bisecta</name>
    <dbReference type="NCBI Taxonomy" id="41462"/>
    <lineage>
        <taxon>Eukaryota</taxon>
        <taxon>Viridiplantae</taxon>
        <taxon>Chlorophyta</taxon>
        <taxon>core chlorophytes</taxon>
        <taxon>Trebouxiophyceae</taxon>
        <taxon>Trebouxiales</taxon>
        <taxon>Trebouxiaceae</taxon>
        <taxon>Myrmecia</taxon>
    </lineage>
</organism>
<evidence type="ECO:0000256" key="5">
    <source>
        <dbReference type="SAM" id="Coils"/>
    </source>
</evidence>
<dbReference type="InterPro" id="IPR026634">
    <property type="entry name" value="TPST-like"/>
</dbReference>
<keyword evidence="8" id="KW-1185">Reference proteome</keyword>
<dbReference type="PANTHER" id="PTHR12788">
    <property type="entry name" value="PROTEIN-TYROSINE SULFOTRANSFERASE 2"/>
    <property type="match status" value="1"/>
</dbReference>
<name>A0AAW1PKD1_9CHLO</name>
<dbReference type="Proteomes" id="UP001489004">
    <property type="component" value="Unassembled WGS sequence"/>
</dbReference>
<keyword evidence="6" id="KW-0732">Signal</keyword>
<evidence type="ECO:0000313" key="8">
    <source>
        <dbReference type="Proteomes" id="UP001489004"/>
    </source>
</evidence>
<gene>
    <name evidence="7" type="ORF">WJX72_008857</name>
</gene>
<dbReference type="Gene3D" id="1.25.40.10">
    <property type="entry name" value="Tetratricopeptide repeat domain"/>
    <property type="match status" value="1"/>
</dbReference>
<dbReference type="InterPro" id="IPR019734">
    <property type="entry name" value="TPR_rpt"/>
</dbReference>
<dbReference type="GO" id="GO:0005794">
    <property type="term" value="C:Golgi apparatus"/>
    <property type="evidence" value="ECO:0007669"/>
    <property type="project" value="TreeGrafter"/>
</dbReference>
<feature type="coiled-coil region" evidence="5">
    <location>
        <begin position="26"/>
        <end position="53"/>
    </location>
</feature>
<evidence type="ECO:0000256" key="4">
    <source>
        <dbReference type="ARBA" id="ARBA00048460"/>
    </source>
</evidence>
<dbReference type="SUPFAM" id="SSF48452">
    <property type="entry name" value="TPR-like"/>
    <property type="match status" value="1"/>
</dbReference>
<evidence type="ECO:0000256" key="1">
    <source>
        <dbReference type="ARBA" id="ARBA00009988"/>
    </source>
</evidence>
<feature type="signal peptide" evidence="6">
    <location>
        <begin position="1"/>
        <end position="26"/>
    </location>
</feature>
<dbReference type="InterPro" id="IPR011990">
    <property type="entry name" value="TPR-like_helical_dom_sf"/>
</dbReference>
<protein>
    <recommendedName>
        <fullName evidence="2">protein-tyrosine sulfotransferase</fullName>
        <ecNumber evidence="2">2.8.2.20</ecNumber>
    </recommendedName>
</protein>